<dbReference type="EMBL" id="LAZR01001178">
    <property type="protein sequence ID" value="KKN49220.1"/>
    <property type="molecule type" value="Genomic_DNA"/>
</dbReference>
<dbReference type="AlphaFoldDB" id="A0A0F9QY11"/>
<organism evidence="1">
    <name type="scientific">marine sediment metagenome</name>
    <dbReference type="NCBI Taxonomy" id="412755"/>
    <lineage>
        <taxon>unclassified sequences</taxon>
        <taxon>metagenomes</taxon>
        <taxon>ecological metagenomes</taxon>
    </lineage>
</organism>
<gene>
    <name evidence="1" type="ORF">LCGC14_0645170</name>
</gene>
<sequence>MAERQLLTQLPHALSEAEYRNPGYRQLYEAARSARIPVAKDGQGRWTFAPADLPAIAATLGLAQNHAA</sequence>
<protein>
    <submittedName>
        <fullName evidence="1">Uncharacterized protein</fullName>
    </submittedName>
</protein>
<comment type="caution">
    <text evidence="1">The sequence shown here is derived from an EMBL/GenBank/DDBJ whole genome shotgun (WGS) entry which is preliminary data.</text>
</comment>
<evidence type="ECO:0000313" key="1">
    <source>
        <dbReference type="EMBL" id="KKN49220.1"/>
    </source>
</evidence>
<proteinExistence type="predicted"/>
<accession>A0A0F9QY11</accession>
<reference evidence="1" key="1">
    <citation type="journal article" date="2015" name="Nature">
        <title>Complex archaea that bridge the gap between prokaryotes and eukaryotes.</title>
        <authorList>
            <person name="Spang A."/>
            <person name="Saw J.H."/>
            <person name="Jorgensen S.L."/>
            <person name="Zaremba-Niedzwiedzka K."/>
            <person name="Martijn J."/>
            <person name="Lind A.E."/>
            <person name="van Eijk R."/>
            <person name="Schleper C."/>
            <person name="Guy L."/>
            <person name="Ettema T.J."/>
        </authorList>
    </citation>
    <scope>NUCLEOTIDE SEQUENCE</scope>
</reference>
<name>A0A0F9QY11_9ZZZZ</name>